<dbReference type="Proteomes" id="UP000499080">
    <property type="component" value="Unassembled WGS sequence"/>
</dbReference>
<organism evidence="1 2">
    <name type="scientific">Araneus ventricosus</name>
    <name type="common">Orbweaver spider</name>
    <name type="synonym">Epeira ventricosa</name>
    <dbReference type="NCBI Taxonomy" id="182803"/>
    <lineage>
        <taxon>Eukaryota</taxon>
        <taxon>Metazoa</taxon>
        <taxon>Ecdysozoa</taxon>
        <taxon>Arthropoda</taxon>
        <taxon>Chelicerata</taxon>
        <taxon>Arachnida</taxon>
        <taxon>Araneae</taxon>
        <taxon>Araneomorphae</taxon>
        <taxon>Entelegynae</taxon>
        <taxon>Araneoidea</taxon>
        <taxon>Araneidae</taxon>
        <taxon>Araneus</taxon>
    </lineage>
</organism>
<protein>
    <submittedName>
        <fullName evidence="1">Uncharacterized protein</fullName>
    </submittedName>
</protein>
<evidence type="ECO:0000313" key="1">
    <source>
        <dbReference type="EMBL" id="GBO45690.1"/>
    </source>
</evidence>
<accession>A0A4Y2X9V3</accession>
<dbReference type="EMBL" id="BGPR01072889">
    <property type="protein sequence ID" value="GBO45690.1"/>
    <property type="molecule type" value="Genomic_DNA"/>
</dbReference>
<dbReference type="AlphaFoldDB" id="A0A4Y2X9V3"/>
<name>A0A4Y2X9V3_ARAVE</name>
<proteinExistence type="predicted"/>
<keyword evidence="2" id="KW-1185">Reference proteome</keyword>
<sequence length="111" mass="12667">MVCRIESAVKPSVLLNIEVFFAVAAEEADSDDAHFMMMKRWSHAYSRVVRGHTLSKIILSEINLSSEQQQFKDAYPNNLHKATPSFSTVEEIRILIDAEKKVKTNVSNEKR</sequence>
<reference evidence="1 2" key="1">
    <citation type="journal article" date="2019" name="Sci. Rep.">
        <title>Orb-weaving spider Araneus ventricosus genome elucidates the spidroin gene catalogue.</title>
        <authorList>
            <person name="Kono N."/>
            <person name="Nakamura H."/>
            <person name="Ohtoshi R."/>
            <person name="Moran D.A.P."/>
            <person name="Shinohara A."/>
            <person name="Yoshida Y."/>
            <person name="Fujiwara M."/>
            <person name="Mori M."/>
            <person name="Tomita M."/>
            <person name="Arakawa K."/>
        </authorList>
    </citation>
    <scope>NUCLEOTIDE SEQUENCE [LARGE SCALE GENOMIC DNA]</scope>
</reference>
<comment type="caution">
    <text evidence="1">The sequence shown here is derived from an EMBL/GenBank/DDBJ whole genome shotgun (WGS) entry which is preliminary data.</text>
</comment>
<gene>
    <name evidence="1" type="ORF">AVEN_263224_1</name>
</gene>
<evidence type="ECO:0000313" key="2">
    <source>
        <dbReference type="Proteomes" id="UP000499080"/>
    </source>
</evidence>